<proteinExistence type="predicted"/>
<name>A0A2I0LCE4_PUNGR</name>
<dbReference type="AlphaFoldDB" id="A0A2I0LCE4"/>
<organism evidence="1 2">
    <name type="scientific">Punica granatum</name>
    <name type="common">Pomegranate</name>
    <dbReference type="NCBI Taxonomy" id="22663"/>
    <lineage>
        <taxon>Eukaryota</taxon>
        <taxon>Viridiplantae</taxon>
        <taxon>Streptophyta</taxon>
        <taxon>Embryophyta</taxon>
        <taxon>Tracheophyta</taxon>
        <taxon>Spermatophyta</taxon>
        <taxon>Magnoliopsida</taxon>
        <taxon>eudicotyledons</taxon>
        <taxon>Gunneridae</taxon>
        <taxon>Pentapetalae</taxon>
        <taxon>rosids</taxon>
        <taxon>malvids</taxon>
        <taxon>Myrtales</taxon>
        <taxon>Lythraceae</taxon>
        <taxon>Punica</taxon>
    </lineage>
</organism>
<protein>
    <submittedName>
        <fullName evidence="1">Uncharacterized protein</fullName>
    </submittedName>
</protein>
<dbReference type="Proteomes" id="UP000233551">
    <property type="component" value="Unassembled WGS sequence"/>
</dbReference>
<evidence type="ECO:0000313" key="2">
    <source>
        <dbReference type="Proteomes" id="UP000233551"/>
    </source>
</evidence>
<dbReference type="EMBL" id="PGOL01000070">
    <property type="protein sequence ID" value="PKI77866.1"/>
    <property type="molecule type" value="Genomic_DNA"/>
</dbReference>
<evidence type="ECO:0000313" key="1">
    <source>
        <dbReference type="EMBL" id="PKI77866.1"/>
    </source>
</evidence>
<accession>A0A2I0LCE4</accession>
<gene>
    <name evidence="1" type="ORF">CRG98_001753</name>
</gene>
<sequence>MVLQTSNQEGGILKGDEALLLSSYLAFLRERGEALRLLTWKLSLDVEKDNKLLEESTEE</sequence>
<reference evidence="1 2" key="1">
    <citation type="submission" date="2017-11" db="EMBL/GenBank/DDBJ databases">
        <title>De-novo sequencing of pomegranate (Punica granatum L.) genome.</title>
        <authorList>
            <person name="Akparov Z."/>
            <person name="Amiraslanov A."/>
            <person name="Hajiyeva S."/>
            <person name="Abbasov M."/>
            <person name="Kaur K."/>
            <person name="Hamwieh A."/>
            <person name="Solovyev V."/>
            <person name="Salamov A."/>
            <person name="Braich B."/>
            <person name="Kosarev P."/>
            <person name="Mahmoud A."/>
            <person name="Hajiyev E."/>
            <person name="Babayeva S."/>
            <person name="Izzatullayeva V."/>
            <person name="Mammadov A."/>
            <person name="Mammadov A."/>
            <person name="Sharifova S."/>
            <person name="Ojaghi J."/>
            <person name="Eynullazada K."/>
            <person name="Bayramov B."/>
            <person name="Abdulazimova A."/>
            <person name="Shahmuradov I."/>
        </authorList>
    </citation>
    <scope>NUCLEOTIDE SEQUENCE [LARGE SCALE GENOMIC DNA]</scope>
    <source>
        <strain evidence="2">cv. AG2017</strain>
        <tissue evidence="1">Leaf</tissue>
    </source>
</reference>
<keyword evidence="2" id="KW-1185">Reference proteome</keyword>
<comment type="caution">
    <text evidence="1">The sequence shown here is derived from an EMBL/GenBank/DDBJ whole genome shotgun (WGS) entry which is preliminary data.</text>
</comment>